<evidence type="ECO:0000313" key="1">
    <source>
        <dbReference type="EMBL" id="OAD74440.1"/>
    </source>
</evidence>
<dbReference type="VEuPathDB" id="FungiDB:PHYBLDRAFT_167853"/>
<sequence length="133" mass="15221">MCLRGTVPSITDFVCYCCTFGIPESIARVFKGNPSLKSLFLLKSVPDSGAVSTKLLILDYLMLFFFIRDVWGKLIIAVYEAEWKTKAHLKLRNNYHQALAEGQKEVGHTEEKEEKSLLENQFPKTLDFFLARL</sequence>
<dbReference type="EMBL" id="KV440979">
    <property type="protein sequence ID" value="OAD74440.1"/>
    <property type="molecule type" value="Genomic_DNA"/>
</dbReference>
<proteinExistence type="predicted"/>
<keyword evidence="2" id="KW-1185">Reference proteome</keyword>
<dbReference type="InParanoid" id="A0A163DZP9"/>
<reference evidence="2" key="1">
    <citation type="submission" date="2015-06" db="EMBL/GenBank/DDBJ databases">
        <title>Expansion of signal transduction pathways in fungi by whole-genome duplication.</title>
        <authorList>
            <consortium name="DOE Joint Genome Institute"/>
            <person name="Corrochano L.M."/>
            <person name="Kuo A."/>
            <person name="Marcet-Houben M."/>
            <person name="Polaino S."/>
            <person name="Salamov A."/>
            <person name="Villalobos J.M."/>
            <person name="Alvarez M.I."/>
            <person name="Avalos J."/>
            <person name="Benito E.P."/>
            <person name="Benoit I."/>
            <person name="Burger G."/>
            <person name="Camino L.P."/>
            <person name="Canovas D."/>
            <person name="Cerda-Olmedo E."/>
            <person name="Cheng J.-F."/>
            <person name="Dominguez A."/>
            <person name="Elias M."/>
            <person name="Eslava A.P."/>
            <person name="Glaser F."/>
            <person name="Grimwood J."/>
            <person name="Gutierrez G."/>
            <person name="Heitman J."/>
            <person name="Henrissat B."/>
            <person name="Iturriaga E.A."/>
            <person name="Lang B.F."/>
            <person name="Lavin J.L."/>
            <person name="Lee S."/>
            <person name="Li W."/>
            <person name="Lindquist E."/>
            <person name="Lopez-Garcia S."/>
            <person name="Luque E.M."/>
            <person name="Marcos A.T."/>
            <person name="Martin J."/>
            <person name="McCluskey K."/>
            <person name="Medina H.R."/>
            <person name="Miralles-Duran A."/>
            <person name="Miyazaki A."/>
            <person name="Munoz-Torres E."/>
            <person name="Oguiza J.A."/>
            <person name="Ohm R."/>
            <person name="Olmedo M."/>
            <person name="Orejas M."/>
            <person name="Ortiz-Castellanos L."/>
            <person name="Pisabarro A.G."/>
            <person name="Rodriguez-Romero J."/>
            <person name="Ruiz-Herrera J."/>
            <person name="Ruiz-Vazquez R."/>
            <person name="Sanz C."/>
            <person name="Schackwitz W."/>
            <person name="Schmutz J."/>
            <person name="Shahriari M."/>
            <person name="Shelest E."/>
            <person name="Silva-Franco F."/>
            <person name="Soanes D."/>
            <person name="Syed K."/>
            <person name="Tagua V.G."/>
            <person name="Talbot N.J."/>
            <person name="Thon M."/>
            <person name="De vries R.P."/>
            <person name="Wiebenga A."/>
            <person name="Yadav J.S."/>
            <person name="Braun E.L."/>
            <person name="Baker S."/>
            <person name="Garre V."/>
            <person name="Horwitz B."/>
            <person name="Torres-Martinez S."/>
            <person name="Idnurm A."/>
            <person name="Herrera-Estrella A."/>
            <person name="Gabaldon T."/>
            <person name="Grigoriev I.V."/>
        </authorList>
    </citation>
    <scope>NUCLEOTIDE SEQUENCE [LARGE SCALE GENOMIC DNA]</scope>
    <source>
        <strain evidence="2">NRRL 1555(-)</strain>
    </source>
</reference>
<name>A0A163DZP9_PHYB8</name>
<accession>A0A163DZP9</accession>
<protein>
    <submittedName>
        <fullName evidence="1">Uncharacterized protein</fullName>
    </submittedName>
</protein>
<dbReference type="AlphaFoldDB" id="A0A163DZP9"/>
<dbReference type="GeneID" id="28996638"/>
<gene>
    <name evidence="1" type="ORF">PHYBLDRAFT_167853</name>
</gene>
<dbReference type="Proteomes" id="UP000077315">
    <property type="component" value="Unassembled WGS sequence"/>
</dbReference>
<organism evidence="1 2">
    <name type="scientific">Phycomyces blakesleeanus (strain ATCC 8743b / DSM 1359 / FGSC 10004 / NBRC 33097 / NRRL 1555)</name>
    <dbReference type="NCBI Taxonomy" id="763407"/>
    <lineage>
        <taxon>Eukaryota</taxon>
        <taxon>Fungi</taxon>
        <taxon>Fungi incertae sedis</taxon>
        <taxon>Mucoromycota</taxon>
        <taxon>Mucoromycotina</taxon>
        <taxon>Mucoromycetes</taxon>
        <taxon>Mucorales</taxon>
        <taxon>Phycomycetaceae</taxon>
        <taxon>Phycomyces</taxon>
    </lineage>
</organism>
<evidence type="ECO:0000313" key="2">
    <source>
        <dbReference type="Proteomes" id="UP000077315"/>
    </source>
</evidence>
<dbReference type="RefSeq" id="XP_018292480.1">
    <property type="nucleotide sequence ID" value="XM_018435732.1"/>
</dbReference>